<dbReference type="InterPro" id="IPR039424">
    <property type="entry name" value="SBP_5"/>
</dbReference>
<dbReference type="Proteomes" id="UP000199405">
    <property type="component" value="Unassembled WGS sequence"/>
</dbReference>
<comment type="caution">
    <text evidence="3">The sequence shown here is derived from an EMBL/GenBank/DDBJ whole genome shotgun (WGS) entry which is preliminary data.</text>
</comment>
<dbReference type="Gene3D" id="3.40.190.10">
    <property type="entry name" value="Periplasmic binding protein-like II"/>
    <property type="match status" value="1"/>
</dbReference>
<gene>
    <name evidence="3" type="ORF">GA0070562_2126</name>
</gene>
<dbReference type="EMBL" id="FMCQ01000002">
    <property type="protein sequence ID" value="SCE73566.1"/>
    <property type="molecule type" value="Genomic_DNA"/>
</dbReference>
<reference evidence="3 4" key="1">
    <citation type="submission" date="2016-06" db="EMBL/GenBank/DDBJ databases">
        <authorList>
            <person name="Varghese N."/>
            <person name="Submissions Spin"/>
        </authorList>
    </citation>
    <scope>NUCLEOTIDE SEQUENCE [LARGE SCALE GENOMIC DNA]</scope>
    <source>
        <strain evidence="3 4">DSM 45142</strain>
    </source>
</reference>
<sequence length="527" mass="56952">MTEGQSGLSRRSILRGVAGVAAAAALPGLAACNSGGSTPAAAPSASAAPKKGGRMRAAFIGGSNESGNILQNTNTAIDYVRTRVLFDSLVEIDTAGKPSYVLAESIEPNADGTQWTVRLRNGPRFTNGKPVTADDVLHTLRTHVSNKSSVAPLLMDIDLANAKKQDDRTVILPTRRPHGFLDLMLSQGIFIFSKDTTDLNKAIGSGPFTLAQYKAGQGALLKRNPDYWRSDVGGPYLDELELLTITDADARMNALKAGQIDYAGSISLTAARAERDNQALQLIIPPKWEWANFGAAMKRNKAPFKDPRVAQALRLAVDREVMVRNVTLGFGEVGNDLLGKHLPYYLDDLPQRQYDPERAKSLLAEAGMSDLKLTLRTSDYEYGLLEGAAAFAEHARKAGITINLDKVPAADFFADPKVFVGAPFQSANRKPRPLPLDVMFFYGSDALLPFTGVANPQVDGLTARLRTAVNDEQRRAAVGDLHRYLYEEGGDLVWARAPIVSAGTPKVHNVQSLGYPSFPSFRDAFLA</sequence>
<proteinExistence type="predicted"/>
<dbReference type="InterPro" id="IPR006311">
    <property type="entry name" value="TAT_signal"/>
</dbReference>
<dbReference type="Gene3D" id="3.10.105.10">
    <property type="entry name" value="Dipeptide-binding Protein, Domain 3"/>
    <property type="match status" value="1"/>
</dbReference>
<feature type="signal peptide" evidence="1">
    <location>
        <begin position="1"/>
        <end position="30"/>
    </location>
</feature>
<dbReference type="SUPFAM" id="SSF53850">
    <property type="entry name" value="Periplasmic binding protein-like II"/>
    <property type="match status" value="1"/>
</dbReference>
<feature type="domain" description="Solute-binding protein family 5" evidence="2">
    <location>
        <begin position="98"/>
        <end position="410"/>
    </location>
</feature>
<dbReference type="GeneID" id="93468915"/>
<feature type="chain" id="PRO_5046602924" evidence="1">
    <location>
        <begin position="31"/>
        <end position="527"/>
    </location>
</feature>
<dbReference type="InterPro" id="IPR030678">
    <property type="entry name" value="Peptide/Ni-bd"/>
</dbReference>
<dbReference type="InterPro" id="IPR000914">
    <property type="entry name" value="SBP_5_dom"/>
</dbReference>
<evidence type="ECO:0000259" key="2">
    <source>
        <dbReference type="Pfam" id="PF00496"/>
    </source>
</evidence>
<dbReference type="PIRSF" id="PIRSF002741">
    <property type="entry name" value="MppA"/>
    <property type="match status" value="1"/>
</dbReference>
<evidence type="ECO:0000313" key="3">
    <source>
        <dbReference type="EMBL" id="SCE73566.1"/>
    </source>
</evidence>
<organism evidence="3 4">
    <name type="scientific">Micromonospora tulbaghiae</name>
    <dbReference type="NCBI Taxonomy" id="479978"/>
    <lineage>
        <taxon>Bacteria</taxon>
        <taxon>Bacillati</taxon>
        <taxon>Actinomycetota</taxon>
        <taxon>Actinomycetes</taxon>
        <taxon>Micromonosporales</taxon>
        <taxon>Micromonosporaceae</taxon>
        <taxon>Micromonospora</taxon>
    </lineage>
</organism>
<accession>A0ABY0KHG5</accession>
<keyword evidence="4" id="KW-1185">Reference proteome</keyword>
<dbReference type="PANTHER" id="PTHR30290:SF65">
    <property type="entry name" value="MONOACYL PHOSPHATIDYLINOSITOL TETRAMANNOSIDE-BINDING PROTEIN LPQW-RELATED"/>
    <property type="match status" value="1"/>
</dbReference>
<evidence type="ECO:0000256" key="1">
    <source>
        <dbReference type="SAM" id="SignalP"/>
    </source>
</evidence>
<dbReference type="CDD" id="cd08503">
    <property type="entry name" value="PBP2_NikA_DppA_OppA_like_17"/>
    <property type="match status" value="1"/>
</dbReference>
<dbReference type="Pfam" id="PF00496">
    <property type="entry name" value="SBP_bac_5"/>
    <property type="match status" value="1"/>
</dbReference>
<name>A0ABY0KHG5_9ACTN</name>
<dbReference type="RefSeq" id="WP_091416476.1">
    <property type="nucleotide sequence ID" value="NZ_FMCQ01000002.1"/>
</dbReference>
<dbReference type="PROSITE" id="PS51318">
    <property type="entry name" value="TAT"/>
    <property type="match status" value="1"/>
</dbReference>
<protein>
    <submittedName>
        <fullName evidence="3">Peptide/nickel transport system substrate-binding protein</fullName>
    </submittedName>
</protein>
<dbReference type="PANTHER" id="PTHR30290">
    <property type="entry name" value="PERIPLASMIC BINDING COMPONENT OF ABC TRANSPORTER"/>
    <property type="match status" value="1"/>
</dbReference>
<evidence type="ECO:0000313" key="4">
    <source>
        <dbReference type="Proteomes" id="UP000199405"/>
    </source>
</evidence>
<keyword evidence="1" id="KW-0732">Signal</keyword>